<dbReference type="InterPro" id="IPR050780">
    <property type="entry name" value="Mucin_vWF_Thrombospondin_sf"/>
</dbReference>
<dbReference type="InterPro" id="IPR001007">
    <property type="entry name" value="VWF_dom"/>
</dbReference>
<dbReference type="SMART" id="SM00216">
    <property type="entry name" value="VWD"/>
    <property type="match status" value="1"/>
</dbReference>
<dbReference type="PANTHER" id="PTHR11339:SF402">
    <property type="entry name" value="VWFD DOMAIN-CONTAINING PROTEIN"/>
    <property type="match status" value="1"/>
</dbReference>
<dbReference type="PROSITE" id="PS01225">
    <property type="entry name" value="CTCK_2"/>
    <property type="match status" value="1"/>
</dbReference>
<keyword evidence="8" id="KW-1185">Reference proteome</keyword>
<accession>A0A6J2WRI2</accession>
<evidence type="ECO:0000313" key="9">
    <source>
        <dbReference type="RefSeq" id="XP_030646372.1"/>
    </source>
</evidence>
<dbReference type="PROSITE" id="PS50184">
    <property type="entry name" value="VWFC_2"/>
    <property type="match status" value="2"/>
</dbReference>
<feature type="domain" description="CTCK" evidence="5">
    <location>
        <begin position="651"/>
        <end position="735"/>
    </location>
</feature>
<dbReference type="RefSeq" id="XP_030646372.1">
    <property type="nucleotide sequence ID" value="XM_030790512.1"/>
</dbReference>
<dbReference type="Gene3D" id="2.10.25.10">
    <property type="entry name" value="Laminin"/>
    <property type="match status" value="1"/>
</dbReference>
<dbReference type="SMART" id="SM00041">
    <property type="entry name" value="CT"/>
    <property type="match status" value="1"/>
</dbReference>
<evidence type="ECO:0000259" key="7">
    <source>
        <dbReference type="PROSITE" id="PS51233"/>
    </source>
</evidence>
<evidence type="ECO:0000259" key="6">
    <source>
        <dbReference type="PROSITE" id="PS50184"/>
    </source>
</evidence>
<proteinExistence type="predicted"/>
<evidence type="ECO:0000256" key="1">
    <source>
        <dbReference type="ARBA" id="ARBA00022737"/>
    </source>
</evidence>
<dbReference type="SMART" id="SM00214">
    <property type="entry name" value="VWC"/>
    <property type="match status" value="2"/>
</dbReference>
<evidence type="ECO:0000256" key="3">
    <source>
        <dbReference type="ARBA" id="ARBA00023180"/>
    </source>
</evidence>
<dbReference type="InterPro" id="IPR036084">
    <property type="entry name" value="Ser_inhib-like_sf"/>
</dbReference>
<dbReference type="AlphaFoldDB" id="A0A6J2WRI2"/>
<gene>
    <name evidence="9" type="primary">LOC115826632</name>
</gene>
<feature type="domain" description="VWFC" evidence="6">
    <location>
        <begin position="396"/>
        <end position="465"/>
    </location>
</feature>
<organism evidence="8 9">
    <name type="scientific">Chanos chanos</name>
    <name type="common">Milkfish</name>
    <name type="synonym">Mugil chanos</name>
    <dbReference type="NCBI Taxonomy" id="29144"/>
    <lineage>
        <taxon>Eukaryota</taxon>
        <taxon>Metazoa</taxon>
        <taxon>Chordata</taxon>
        <taxon>Craniata</taxon>
        <taxon>Vertebrata</taxon>
        <taxon>Euteleostomi</taxon>
        <taxon>Actinopterygii</taxon>
        <taxon>Neopterygii</taxon>
        <taxon>Teleostei</taxon>
        <taxon>Ostariophysi</taxon>
        <taxon>Gonorynchiformes</taxon>
        <taxon>Chanidae</taxon>
        <taxon>Chanos</taxon>
    </lineage>
</organism>
<reference evidence="9" key="1">
    <citation type="submission" date="2025-08" db="UniProtKB">
        <authorList>
            <consortium name="RefSeq"/>
        </authorList>
    </citation>
    <scope>IDENTIFICATION</scope>
</reference>
<dbReference type="CDD" id="cd19941">
    <property type="entry name" value="TIL"/>
    <property type="match status" value="1"/>
</dbReference>
<dbReference type="PROSITE" id="PS01185">
    <property type="entry name" value="CTCK_1"/>
    <property type="match status" value="1"/>
</dbReference>
<dbReference type="SMART" id="SM00832">
    <property type="entry name" value="C8"/>
    <property type="match status" value="1"/>
</dbReference>
<name>A0A6J2WRI2_CHACN</name>
<dbReference type="OrthoDB" id="10071893at2759"/>
<dbReference type="PROSITE" id="PS51233">
    <property type="entry name" value="VWFD"/>
    <property type="match status" value="1"/>
</dbReference>
<dbReference type="PROSITE" id="PS01208">
    <property type="entry name" value="VWFC_1"/>
    <property type="match status" value="1"/>
</dbReference>
<evidence type="ECO:0000256" key="4">
    <source>
        <dbReference type="PROSITE-ProRule" id="PRU00039"/>
    </source>
</evidence>
<dbReference type="GeneID" id="115826632"/>
<dbReference type="InterPro" id="IPR001846">
    <property type="entry name" value="VWF_type-D"/>
</dbReference>
<feature type="domain" description="VWFD" evidence="7">
    <location>
        <begin position="67"/>
        <end position="248"/>
    </location>
</feature>
<evidence type="ECO:0000256" key="2">
    <source>
        <dbReference type="ARBA" id="ARBA00023157"/>
    </source>
</evidence>
<dbReference type="Pfam" id="PF00094">
    <property type="entry name" value="VWD"/>
    <property type="match status" value="1"/>
</dbReference>
<sequence length="753" mass="82967">MREDAIPLQNETFWLCNCTLARCIENNVVEIISYECPSLEPIKCANGKQPVLLTDEMSCCPYYACDCDCEGWGSSHYITNDGLTYSFQGNCTYVLMEEITPQYNLKIYADNSNCDGTQSSSCARSIIVDYNSQAFALKSIQGGAELQCFLGGTPQTLPFDNNGVTVLNTGVYLVLEIAKIGVAVTYGATEFQIDLPYQYFGNNTQGQCGTCNNNQADDCMLPDGRLVESCSVMADYWQATNVYNPDCPVPLSLPFNLPKPVLIEQPCTTNSVCHLLRSSVFEECHQYVSPHRYYEGCLFDSCHMTNPAAECTSLQTYAMACAQFGVCIHWRNHTTICTSDCPVDKVYSPCGPVEPPTCMDSPHHIPVDKVIEGCFCPEGKKLFSKESGLCVDKCGCLDPAGVPREFGERFTHNCQECICMESTKTVMCKAKECSTAVPPICNSPGFVTINETNPEDPCCTTLSCRCDSSSCPVVDSSCQAGYQPVLTVPEGECCPQFTCEPKKVCVHEGVEYQPGQTVPLSECQECSCSWNVDPETQHYQIECNSVTCDVQCEPGFEYVRSDSDKCCGKCVQTHCIMNKNGTKMFLQHGAVWSPPGDTCERYTCTHIAGSFITTNYQIRCPPFDQSRCQPGTVQLAADGCCKVCVEKETGCKVEAVVDYIIHNKCQSEEKIALTYCQGDCNSYSKYSELGDSSCSCCQESHSTNRTVNLRCLNGDVVPYTYTHVEECSCSVTSCHKATSLSSRRRRSLRLAGV</sequence>
<dbReference type="SUPFAM" id="SSF57567">
    <property type="entry name" value="Serine protease inhibitors"/>
    <property type="match status" value="1"/>
</dbReference>
<dbReference type="InParanoid" id="A0A6J2WRI2"/>
<dbReference type="InterPro" id="IPR006207">
    <property type="entry name" value="Cys_knot_C"/>
</dbReference>
<keyword evidence="1" id="KW-0677">Repeat</keyword>
<dbReference type="Proteomes" id="UP000504632">
    <property type="component" value="Chromosome 13"/>
</dbReference>
<dbReference type="InterPro" id="IPR014853">
    <property type="entry name" value="VWF/SSPO/ZAN-like_Cys-rich_dom"/>
</dbReference>
<evidence type="ECO:0000259" key="5">
    <source>
        <dbReference type="PROSITE" id="PS01225"/>
    </source>
</evidence>
<feature type="domain" description="VWFC" evidence="6">
    <location>
        <begin position="503"/>
        <end position="571"/>
    </location>
</feature>
<dbReference type="PANTHER" id="PTHR11339">
    <property type="entry name" value="EXTRACELLULAR MATRIX GLYCOPROTEIN RELATED"/>
    <property type="match status" value="1"/>
</dbReference>
<protein>
    <submittedName>
        <fullName evidence="9">Intestinal mucin-like protein</fullName>
    </submittedName>
</protein>
<keyword evidence="3" id="KW-0325">Glycoprotein</keyword>
<keyword evidence="2" id="KW-1015">Disulfide bond</keyword>
<dbReference type="Pfam" id="PF08742">
    <property type="entry name" value="C8"/>
    <property type="match status" value="1"/>
</dbReference>
<evidence type="ECO:0000313" key="8">
    <source>
        <dbReference type="Proteomes" id="UP000504632"/>
    </source>
</evidence>
<comment type="caution">
    <text evidence="4">Lacks conserved residue(s) required for the propagation of feature annotation.</text>
</comment>